<feature type="region of interest" description="Disordered" evidence="1">
    <location>
        <begin position="744"/>
        <end position="910"/>
    </location>
</feature>
<evidence type="ECO:0000259" key="3">
    <source>
        <dbReference type="Pfam" id="PF23190"/>
    </source>
</evidence>
<dbReference type="AlphaFoldDB" id="A0A7T6XJB8"/>
<feature type="compositionally biased region" description="Basic and acidic residues" evidence="1">
    <location>
        <begin position="1042"/>
        <end position="1064"/>
    </location>
</feature>
<feature type="transmembrane region" description="Helical" evidence="2">
    <location>
        <begin position="351"/>
        <end position="369"/>
    </location>
</feature>
<feature type="domain" description="Calcium channel YVC1-like C-terminal transmembrane" evidence="4">
    <location>
        <begin position="327"/>
        <end position="632"/>
    </location>
</feature>
<feature type="compositionally biased region" description="Basic residues" evidence="1">
    <location>
        <begin position="856"/>
        <end position="865"/>
    </location>
</feature>
<dbReference type="EMBL" id="CP060775">
    <property type="protein sequence ID" value="QQK42238.1"/>
    <property type="molecule type" value="Genomic_DNA"/>
</dbReference>
<dbReference type="GeneID" id="26232292"/>
<dbReference type="InterPro" id="IPR056336">
    <property type="entry name" value="YVC1_C"/>
</dbReference>
<dbReference type="Pfam" id="PF23317">
    <property type="entry name" value="YVC1_C"/>
    <property type="match status" value="1"/>
</dbReference>
<sequence>MFASLLRSKRQRGQIEQSPFLTPSPWFRTAHNNSRRVFRADESTDDAPELQELDEDIDQDWDEEEEGTFESTPLLPMFSASHLDTLPVYNITHAIRPLIASRCETTLTWDQLRSPQVSQFLIKPILQKIMSAHFSRATLYALMANCLQFEKEIHLSPGNSGANQTRAMVSELLAIKLLREYSTRELIDALSYEFHPLQGQDQLSAPVPGPQRKRVVAARISCLEVAIRSQAKRFLAHPVVVQQLEAIWAGTIVFHSAADNLHRSVNMNQGGNLDYGAAIDPNGDLATDSSNKTFRRSATIYNPQDASLFKLSRLRVPRYRQFLSTLSFAVLLGLFLAVLEQRSRRITSLEIVFWFWSAGFMLDEVVGFNEQGFSLYLMSFWNLFDVGILLLLFAYYCLRIYGTFLTYPRSQYIADQAFDVLTATAPLLFPRLFSILDHYRYFSQLLIAFRIMASDLIAVFVLIVISCSGFFVSFLYFGDNKSPKVVAYGLFQMLMGFTPTAWAMWDEYNFLGRTILTVFLFICHFVVVTILITVLTNSFMRIVQNANQEHQFLFAVNTISMVKSDALFSYVAPTNVIAWLVTPFRNLMPLCEFIRLNRTIIKMTHLPILFTICLYEKTILSSRVAQLMDLIEPTSQNETPAHAPGWQPSRFRGFSTSASVFRREPSVATYQKDQALEEVFRRPYSDDRVRGPPSTVYERQTNNVIKDWMQEIGSGPANGPDDGDSLVVDQHGMHRQRLKFPFRARLANQPRNFTETTRSVASNPEDRPSCVASPVIRPRRTRLSVSPTPKRHLSHHTDMEGDDEFTSNDGDSNDDKPSAQGSTGETADSIGGAEKPSPKFYSSRPSTARIISRRNSPTRRVRHVRNASGVTMLYNPVGSPNEETEGRITPTRPDADSSDGASAPIASNPIDQGTMKRHVIDAARLRNPAIGLHHMSVPEMDSVYLSDQPTGTRPRSSLLFNLGSDLGDNKAVAGGFAGALPSSFQTQLGFAPPVIRREAPTQTQDMLSKLVLARMNNIEEGFREVIKEFKDLRRSGSSRSPSRPDETRGATRERKKRDKNDTKKKSINSPGSRPGSGGSPLKGNGPADDTLPST</sequence>
<feature type="domain" description="YVC1 N-terminal linker helical" evidence="3">
    <location>
        <begin position="89"/>
        <end position="258"/>
    </location>
</feature>
<reference evidence="5 6" key="1">
    <citation type="submission" date="2020-08" db="EMBL/GenBank/DDBJ databases">
        <title>The completed genome sequence of the pathogenic ascomycete fungus Penicillium digitatum.</title>
        <authorList>
            <person name="Wang M."/>
        </authorList>
    </citation>
    <scope>NUCLEOTIDE SEQUENCE [LARGE SCALE GENOMIC DNA]</scope>
    <source>
        <strain evidence="5 6">PdW03</strain>
    </source>
</reference>
<dbReference type="InterPro" id="IPR056337">
    <property type="entry name" value="LHD_YVC1"/>
</dbReference>
<dbReference type="KEGG" id="pdp:PDIP_39740"/>
<evidence type="ECO:0000259" key="4">
    <source>
        <dbReference type="Pfam" id="PF23317"/>
    </source>
</evidence>
<feature type="transmembrane region" description="Helical" evidence="2">
    <location>
        <begin position="511"/>
        <end position="535"/>
    </location>
</feature>
<feature type="transmembrane region" description="Helical" evidence="2">
    <location>
        <begin position="456"/>
        <end position="478"/>
    </location>
</feature>
<name>A0A7T6XJB8_PENDI</name>
<dbReference type="RefSeq" id="XP_014535806.1">
    <property type="nucleotide sequence ID" value="XM_014680320.1"/>
</dbReference>
<dbReference type="Pfam" id="PF23190">
    <property type="entry name" value="LHD_TRPY1"/>
    <property type="match status" value="1"/>
</dbReference>
<proteinExistence type="predicted"/>
<dbReference type="Proteomes" id="UP000595662">
    <property type="component" value="Chromosome 2"/>
</dbReference>
<dbReference type="SUPFAM" id="SSF81324">
    <property type="entry name" value="Voltage-gated potassium channels"/>
    <property type="match status" value="1"/>
</dbReference>
<organism evidence="5 6">
    <name type="scientific">Penicillium digitatum</name>
    <name type="common">Green mold</name>
    <dbReference type="NCBI Taxonomy" id="36651"/>
    <lineage>
        <taxon>Eukaryota</taxon>
        <taxon>Fungi</taxon>
        <taxon>Dikarya</taxon>
        <taxon>Ascomycota</taxon>
        <taxon>Pezizomycotina</taxon>
        <taxon>Eurotiomycetes</taxon>
        <taxon>Eurotiomycetidae</taxon>
        <taxon>Eurotiales</taxon>
        <taxon>Aspergillaceae</taxon>
        <taxon>Penicillium</taxon>
    </lineage>
</organism>
<keyword evidence="2" id="KW-0812">Transmembrane</keyword>
<evidence type="ECO:0000313" key="5">
    <source>
        <dbReference type="EMBL" id="QQK42238.1"/>
    </source>
</evidence>
<feature type="transmembrane region" description="Helical" evidence="2">
    <location>
        <begin position="375"/>
        <end position="398"/>
    </location>
</feature>
<keyword evidence="2" id="KW-0472">Membrane</keyword>
<feature type="region of interest" description="Disordered" evidence="1">
    <location>
        <begin position="1"/>
        <end position="27"/>
    </location>
</feature>
<feature type="transmembrane region" description="Helical" evidence="2">
    <location>
        <begin position="322"/>
        <end position="339"/>
    </location>
</feature>
<gene>
    <name evidence="5" type="ORF">Pdw03_6139</name>
</gene>
<evidence type="ECO:0000313" key="6">
    <source>
        <dbReference type="Proteomes" id="UP000595662"/>
    </source>
</evidence>
<dbReference type="OMA" id="ICLYEKT"/>
<dbReference type="PANTHER" id="PTHR35859:SF4">
    <property type="entry name" value="MEMBRANE CHANNEL PROTEIN, PUTATIVE (AFU_ORTHOLOGUE AFUA_6G11300)-RELATED"/>
    <property type="match status" value="1"/>
</dbReference>
<feature type="compositionally biased region" description="Polar residues" evidence="1">
    <location>
        <begin position="749"/>
        <end position="762"/>
    </location>
</feature>
<evidence type="ECO:0000256" key="2">
    <source>
        <dbReference type="SAM" id="Phobius"/>
    </source>
</evidence>
<dbReference type="InterPro" id="IPR052971">
    <property type="entry name" value="TRP_calcium_channel"/>
</dbReference>
<dbReference type="VEuPathDB" id="FungiDB:PDIP_39740"/>
<evidence type="ECO:0000256" key="1">
    <source>
        <dbReference type="SAM" id="MobiDB-lite"/>
    </source>
</evidence>
<dbReference type="PANTHER" id="PTHR35859">
    <property type="entry name" value="NONSELECTIVE CATION CHANNEL PROTEIN"/>
    <property type="match status" value="1"/>
</dbReference>
<keyword evidence="2" id="KW-1133">Transmembrane helix</keyword>
<feature type="region of interest" description="Disordered" evidence="1">
    <location>
        <begin position="1032"/>
        <end position="1094"/>
    </location>
</feature>
<accession>A0A7T6XJB8</accession>
<feature type="transmembrane region" description="Helical" evidence="2">
    <location>
        <begin position="418"/>
        <end position="436"/>
    </location>
</feature>
<protein>
    <submittedName>
        <fullName evidence="5">Calcium channel YVC1</fullName>
    </submittedName>
</protein>
<feature type="transmembrane region" description="Helical" evidence="2">
    <location>
        <begin position="485"/>
        <end position="505"/>
    </location>
</feature>